<sequence length="481" mass="54040">MNNSSPEHYPQPTPENDKLDFKTKLAYGAGDLGPAITANIAVFFLLIFFTNVAGIPAGLAGSILLIGKIWDAVNDPFVGVLTDKTKSRRWGRRLPWIFYGAIPFGIFFFLQWIVPRFSGEPTAQMWGLFWYYVAIGVLSQVFYTVVNLPYTALTPELTQDYNERTSLNSFRFTFSIGGSILSLILAKVIFENIADRQQQYLVLAAVCTVVSVLSLYWCVFGIRDRVMFFERRRTETEQPASLPIGEQLKIVFSNRAFLFVIGIYLCSWLAVQLTASVIPYFVVNWMRLKESDVPTVLIGVQGTALLMLFVWSALSKRFGKKAVYFMGMSVWIIAQAGLFSLQPNQIGLMYLLAVMAGFGISTAYLIPWSMMPDVIELDELQTGQRREGIFYGFMVLLQKFGLAFGLFLVGMALETSGFKEAVPGQSMLPVQPDSALQAIRFAVGPLPMIFLICGLVLAYFYPITREVHAEILLKLKERKKS</sequence>
<dbReference type="CDD" id="cd17332">
    <property type="entry name" value="MFS_MelB_like"/>
    <property type="match status" value="1"/>
</dbReference>
<dbReference type="EMBL" id="JAMPKK010000014">
    <property type="protein sequence ID" value="MEP0864547.1"/>
    <property type="molecule type" value="Genomic_DNA"/>
</dbReference>
<dbReference type="Pfam" id="PF13347">
    <property type="entry name" value="MFS_2"/>
    <property type="match status" value="1"/>
</dbReference>
<protein>
    <submittedName>
        <fullName evidence="2">MFS transporter</fullName>
    </submittedName>
</protein>
<dbReference type="InterPro" id="IPR036259">
    <property type="entry name" value="MFS_trans_sf"/>
</dbReference>
<dbReference type="NCBIfam" id="TIGR00792">
    <property type="entry name" value="gph"/>
    <property type="match status" value="1"/>
</dbReference>
<evidence type="ECO:0000256" key="1">
    <source>
        <dbReference type="SAM" id="Phobius"/>
    </source>
</evidence>
<feature type="transmembrane region" description="Helical" evidence="1">
    <location>
        <begin position="202"/>
        <end position="222"/>
    </location>
</feature>
<evidence type="ECO:0000313" key="3">
    <source>
        <dbReference type="Proteomes" id="UP001442494"/>
    </source>
</evidence>
<proteinExistence type="predicted"/>
<feature type="transmembrane region" description="Helical" evidence="1">
    <location>
        <begin position="438"/>
        <end position="461"/>
    </location>
</feature>
<keyword evidence="1" id="KW-1133">Transmembrane helix</keyword>
<dbReference type="PANTHER" id="PTHR11328">
    <property type="entry name" value="MAJOR FACILITATOR SUPERFAMILY DOMAIN-CONTAINING PROTEIN"/>
    <property type="match status" value="1"/>
</dbReference>
<gene>
    <name evidence="2" type="ORF">NDI37_08710</name>
</gene>
<dbReference type="RefSeq" id="WP_190424850.1">
    <property type="nucleotide sequence ID" value="NZ_JAMPKK010000014.1"/>
</dbReference>
<feature type="transmembrane region" description="Helical" evidence="1">
    <location>
        <begin position="389"/>
        <end position="413"/>
    </location>
</feature>
<feature type="transmembrane region" description="Helical" evidence="1">
    <location>
        <begin position="256"/>
        <end position="281"/>
    </location>
</feature>
<feature type="transmembrane region" description="Helical" evidence="1">
    <location>
        <begin position="129"/>
        <end position="150"/>
    </location>
</feature>
<comment type="caution">
    <text evidence="2">The sequence shown here is derived from an EMBL/GenBank/DDBJ whole genome shotgun (WGS) entry which is preliminary data.</text>
</comment>
<feature type="transmembrane region" description="Helical" evidence="1">
    <location>
        <begin position="96"/>
        <end position="114"/>
    </location>
</feature>
<evidence type="ECO:0000313" key="2">
    <source>
        <dbReference type="EMBL" id="MEP0864547.1"/>
    </source>
</evidence>
<keyword evidence="3" id="KW-1185">Reference proteome</keyword>
<feature type="transmembrane region" description="Helical" evidence="1">
    <location>
        <begin position="293"/>
        <end position="311"/>
    </location>
</feature>
<dbReference type="InterPro" id="IPR001927">
    <property type="entry name" value="Na/Gal_symport"/>
</dbReference>
<accession>A0ABV0JPE3</accession>
<reference evidence="2 3" key="1">
    <citation type="submission" date="2022-04" db="EMBL/GenBank/DDBJ databases">
        <title>Positive selection, recombination, and allopatry shape intraspecific diversity of widespread and dominant cyanobacteria.</title>
        <authorList>
            <person name="Wei J."/>
            <person name="Shu W."/>
            <person name="Hu C."/>
        </authorList>
    </citation>
    <scope>NUCLEOTIDE SEQUENCE [LARGE SCALE GENOMIC DNA]</scope>
    <source>
        <strain evidence="2 3">GB2-A5</strain>
    </source>
</reference>
<dbReference type="SUPFAM" id="SSF103473">
    <property type="entry name" value="MFS general substrate transporter"/>
    <property type="match status" value="1"/>
</dbReference>
<feature type="transmembrane region" description="Helical" evidence="1">
    <location>
        <begin position="170"/>
        <end position="190"/>
    </location>
</feature>
<dbReference type="PANTHER" id="PTHR11328:SF24">
    <property type="entry name" value="MAJOR FACILITATOR SUPERFAMILY (MFS) PROFILE DOMAIN-CONTAINING PROTEIN"/>
    <property type="match status" value="1"/>
</dbReference>
<feature type="transmembrane region" description="Helical" evidence="1">
    <location>
        <begin position="323"/>
        <end position="341"/>
    </location>
</feature>
<organism evidence="2 3">
    <name type="scientific">Funiculus sociatus GB2-A5</name>
    <dbReference type="NCBI Taxonomy" id="2933946"/>
    <lineage>
        <taxon>Bacteria</taxon>
        <taxon>Bacillati</taxon>
        <taxon>Cyanobacteriota</taxon>
        <taxon>Cyanophyceae</taxon>
        <taxon>Coleofasciculales</taxon>
        <taxon>Coleofasciculaceae</taxon>
        <taxon>Funiculus</taxon>
    </lineage>
</organism>
<feature type="transmembrane region" description="Helical" evidence="1">
    <location>
        <begin position="40"/>
        <end position="66"/>
    </location>
</feature>
<name>A0ABV0JPE3_9CYAN</name>
<dbReference type="Gene3D" id="1.20.1250.20">
    <property type="entry name" value="MFS general substrate transporter like domains"/>
    <property type="match status" value="2"/>
</dbReference>
<keyword evidence="1" id="KW-0812">Transmembrane</keyword>
<dbReference type="InterPro" id="IPR039672">
    <property type="entry name" value="MFS_2"/>
</dbReference>
<keyword evidence="1" id="KW-0472">Membrane</keyword>
<feature type="transmembrane region" description="Helical" evidence="1">
    <location>
        <begin position="347"/>
        <end position="368"/>
    </location>
</feature>
<dbReference type="Proteomes" id="UP001442494">
    <property type="component" value="Unassembled WGS sequence"/>
</dbReference>